<dbReference type="Pfam" id="PF03721">
    <property type="entry name" value="UDPG_MGDP_dh_N"/>
    <property type="match status" value="1"/>
</dbReference>
<dbReference type="PIRSF" id="PIRSF500136">
    <property type="entry name" value="UDP_ManNAc_DH"/>
    <property type="match status" value="1"/>
</dbReference>
<dbReference type="PIRSF" id="PIRSF000124">
    <property type="entry name" value="UDPglc_GDPman_dh"/>
    <property type="match status" value="1"/>
</dbReference>
<dbReference type="InterPro" id="IPR008927">
    <property type="entry name" value="6-PGluconate_DH-like_C_sf"/>
</dbReference>
<evidence type="ECO:0000256" key="4">
    <source>
        <dbReference type="ARBA" id="ARBA00023002"/>
    </source>
</evidence>
<feature type="region of interest" description="Disordered" evidence="9">
    <location>
        <begin position="1"/>
        <end position="42"/>
    </location>
</feature>
<dbReference type="NCBIfam" id="TIGR03026">
    <property type="entry name" value="NDP-sugDHase"/>
    <property type="match status" value="1"/>
</dbReference>
<protein>
    <recommendedName>
        <fullName evidence="3">UDP-N-acetyl-D-mannosamine dehydrogenase</fullName>
        <ecNumber evidence="2">1.1.1.336</ecNumber>
    </recommendedName>
    <alternativeName>
        <fullName evidence="6">UDP-ManNAc 6-dehydrogenase</fullName>
    </alternativeName>
</protein>
<dbReference type="InterPro" id="IPR036291">
    <property type="entry name" value="NAD(P)-bd_dom_sf"/>
</dbReference>
<evidence type="ECO:0000256" key="3">
    <source>
        <dbReference type="ARBA" id="ARBA00016796"/>
    </source>
</evidence>
<dbReference type="OrthoDB" id="372050at2157"/>
<accession>A0A7D6GRS7</accession>
<dbReference type="InterPro" id="IPR014027">
    <property type="entry name" value="UDP-Glc/GDP-Man_DH_C"/>
</dbReference>
<dbReference type="GeneID" id="56142333"/>
<proteinExistence type="inferred from homology"/>
<dbReference type="InterPro" id="IPR036220">
    <property type="entry name" value="UDP-Glc/GDP-Man_DH_C_sf"/>
</dbReference>
<evidence type="ECO:0000313" key="12">
    <source>
        <dbReference type="Proteomes" id="UP000510869"/>
    </source>
</evidence>
<comment type="similarity">
    <text evidence="1 8">Belongs to the UDP-glucose/GDP-mannose dehydrogenase family.</text>
</comment>
<reference evidence="11 12" key="1">
    <citation type="submission" date="2020-07" db="EMBL/GenBank/DDBJ databases">
        <title>Natrinema (YPL30) sp. nov. and Haloterrigena xxxxxx (YPL8) sp. nov., isolated from a salt mine.</title>
        <authorList>
            <person name="Cui H."/>
        </authorList>
    </citation>
    <scope>NUCLEOTIDE SEQUENCE [LARGE SCALE GENOMIC DNA]</scope>
    <source>
        <strain evidence="11 12">YPL13</strain>
    </source>
</reference>
<dbReference type="Pfam" id="PF00984">
    <property type="entry name" value="UDPG_MGDP_dh"/>
    <property type="match status" value="1"/>
</dbReference>
<dbReference type="PANTHER" id="PTHR43491">
    <property type="entry name" value="UDP-N-ACETYL-D-MANNOSAMINE DEHYDROGENASE"/>
    <property type="match status" value="1"/>
</dbReference>
<dbReference type="Pfam" id="PF03720">
    <property type="entry name" value="UDPG_MGDP_dh_C"/>
    <property type="match status" value="1"/>
</dbReference>
<dbReference type="GO" id="GO:0000271">
    <property type="term" value="P:polysaccharide biosynthetic process"/>
    <property type="evidence" value="ECO:0007669"/>
    <property type="project" value="InterPro"/>
</dbReference>
<dbReference type="SMART" id="SM00984">
    <property type="entry name" value="UDPG_MGDP_dh_C"/>
    <property type="match status" value="1"/>
</dbReference>
<dbReference type="AlphaFoldDB" id="A0A7D6GRS7"/>
<dbReference type="EC" id="1.1.1.336" evidence="2"/>
<keyword evidence="4" id="KW-0560">Oxidoreductase</keyword>
<dbReference type="InterPro" id="IPR017476">
    <property type="entry name" value="UDP-Glc/GDP-Man"/>
</dbReference>
<keyword evidence="12" id="KW-1185">Reference proteome</keyword>
<evidence type="ECO:0000256" key="9">
    <source>
        <dbReference type="SAM" id="MobiDB-lite"/>
    </source>
</evidence>
<feature type="compositionally biased region" description="Basic and acidic residues" evidence="9">
    <location>
        <begin position="25"/>
        <end position="40"/>
    </location>
</feature>
<dbReference type="SUPFAM" id="SSF51735">
    <property type="entry name" value="NAD(P)-binding Rossmann-fold domains"/>
    <property type="match status" value="1"/>
</dbReference>
<dbReference type="Proteomes" id="UP000510869">
    <property type="component" value="Chromosome"/>
</dbReference>
<dbReference type="GO" id="GO:0089714">
    <property type="term" value="F:UDP-N-acetyl-D-mannosamine dehydrogenase activity"/>
    <property type="evidence" value="ECO:0007669"/>
    <property type="project" value="UniProtKB-EC"/>
</dbReference>
<dbReference type="RefSeq" id="WP_180841953.1">
    <property type="nucleotide sequence ID" value="NZ_CP059154.1"/>
</dbReference>
<name>A0A7D6GRS7_9EURY</name>
<gene>
    <name evidence="11" type="ORF">HYG81_03970</name>
</gene>
<dbReference type="GO" id="GO:0051287">
    <property type="term" value="F:NAD binding"/>
    <property type="evidence" value="ECO:0007669"/>
    <property type="project" value="InterPro"/>
</dbReference>
<dbReference type="GO" id="GO:0016628">
    <property type="term" value="F:oxidoreductase activity, acting on the CH-CH group of donors, NAD or NADP as acceptor"/>
    <property type="evidence" value="ECO:0007669"/>
    <property type="project" value="InterPro"/>
</dbReference>
<evidence type="ECO:0000259" key="10">
    <source>
        <dbReference type="SMART" id="SM00984"/>
    </source>
</evidence>
<dbReference type="EMBL" id="CP059154">
    <property type="protein sequence ID" value="QLK26782.1"/>
    <property type="molecule type" value="Genomic_DNA"/>
</dbReference>
<evidence type="ECO:0000256" key="8">
    <source>
        <dbReference type="PIRNR" id="PIRNR000124"/>
    </source>
</evidence>
<evidence type="ECO:0000256" key="7">
    <source>
        <dbReference type="ARBA" id="ARBA00049130"/>
    </source>
</evidence>
<dbReference type="Gene3D" id="3.40.50.720">
    <property type="entry name" value="NAD(P)-binding Rossmann-like Domain"/>
    <property type="match status" value="2"/>
</dbReference>
<dbReference type="InterPro" id="IPR014026">
    <property type="entry name" value="UDP-Glc/GDP-Man_DH_dimer"/>
</dbReference>
<evidence type="ECO:0000313" key="11">
    <source>
        <dbReference type="EMBL" id="QLK26782.1"/>
    </source>
</evidence>
<feature type="domain" description="UDP-glucose/GDP-mannose dehydrogenase C-terminal" evidence="10">
    <location>
        <begin position="355"/>
        <end position="436"/>
    </location>
</feature>
<keyword evidence="5" id="KW-0520">NAD</keyword>
<feature type="compositionally biased region" description="Basic and acidic residues" evidence="9">
    <location>
        <begin position="1"/>
        <end position="12"/>
    </location>
</feature>
<dbReference type="InterPro" id="IPR028359">
    <property type="entry name" value="UDP_ManNAc/GlcNAc_DH"/>
</dbReference>
<sequence>MTSSEPRPERTRSARSADSGSGGSDGDRGNRGDRDTRNACDDPAIEPIEDVVVVGTGFVGLPLALLLANNGKRVVGVDIDGGLVREINDGTLNLDEDELQALLATDAVERNLEARTEPTDGDAFVISVPTPLTEPNKSPDLSALEAALESIRPYLEPGDIVNVESTVPPLTCEETVVPFLEDAGLEPGEDIQLAHSPERILPGNVFDELVTNDRIIGGIDERSRRRAAAIYEPFLEGDVYYTDLLSAELCKLMENTYRDVNVALANEFALIGEELDVAMSEVIDLANNHPRVDILRPGIGVGGHCLPIDPWFLNEVDPEHTNLITTARRINDKMPAVAARKIRRALAPLADPTVVALGAAYKPGVDDRRNSPATQIVTDVREDGYRVRHYDRHVDALAYDELRSVLERESPDVVVQLVPHEETVAALEEHRSWFDDAGVELLQFGVENPIEP</sequence>
<evidence type="ECO:0000256" key="1">
    <source>
        <dbReference type="ARBA" id="ARBA00006601"/>
    </source>
</evidence>
<dbReference type="SUPFAM" id="SSF48179">
    <property type="entry name" value="6-phosphogluconate dehydrogenase C-terminal domain-like"/>
    <property type="match status" value="1"/>
</dbReference>
<dbReference type="PANTHER" id="PTHR43491:SF2">
    <property type="entry name" value="UDP-N-ACETYL-D-MANNOSAMINE DEHYDROGENASE"/>
    <property type="match status" value="1"/>
</dbReference>
<evidence type="ECO:0000256" key="2">
    <source>
        <dbReference type="ARBA" id="ARBA00012935"/>
    </source>
</evidence>
<comment type="catalytic activity">
    <reaction evidence="7">
        <text>UDP-N-acetyl-alpha-D-mannosamine + 2 NAD(+) + H2O = UDP-N-acetyl-alpha-D-mannosaminouronate + 2 NADH + 3 H(+)</text>
        <dbReference type="Rhea" id="RHEA:25780"/>
        <dbReference type="ChEBI" id="CHEBI:15377"/>
        <dbReference type="ChEBI" id="CHEBI:15378"/>
        <dbReference type="ChEBI" id="CHEBI:57540"/>
        <dbReference type="ChEBI" id="CHEBI:57945"/>
        <dbReference type="ChEBI" id="CHEBI:68623"/>
        <dbReference type="ChEBI" id="CHEBI:70731"/>
        <dbReference type="EC" id="1.1.1.336"/>
    </reaction>
</comment>
<evidence type="ECO:0000256" key="6">
    <source>
        <dbReference type="ARBA" id="ARBA00030172"/>
    </source>
</evidence>
<dbReference type="KEGG" id="nay:HYG81_03970"/>
<organism evidence="11 12">
    <name type="scientific">Natrinema zhouii</name>
    <dbReference type="NCBI Taxonomy" id="1710539"/>
    <lineage>
        <taxon>Archaea</taxon>
        <taxon>Methanobacteriati</taxon>
        <taxon>Methanobacteriota</taxon>
        <taxon>Stenosarchaea group</taxon>
        <taxon>Halobacteria</taxon>
        <taxon>Halobacteriales</taxon>
        <taxon>Natrialbaceae</taxon>
        <taxon>Natrinema</taxon>
    </lineage>
</organism>
<evidence type="ECO:0000256" key="5">
    <source>
        <dbReference type="ARBA" id="ARBA00023027"/>
    </source>
</evidence>
<dbReference type="SUPFAM" id="SSF52413">
    <property type="entry name" value="UDP-glucose/GDP-mannose dehydrogenase C-terminal domain"/>
    <property type="match status" value="1"/>
</dbReference>
<dbReference type="InterPro" id="IPR001732">
    <property type="entry name" value="UDP-Glc/GDP-Man_DH_N"/>
</dbReference>